<gene>
    <name evidence="1" type="ORF">K3G42_009554</name>
</gene>
<reference evidence="1" key="1">
    <citation type="submission" date="2021-08" db="EMBL/GenBank/DDBJ databases">
        <title>The first chromosome-level gecko genome reveals the dynamic sex chromosomes of Neotropical dwarf geckos (Sphaerodactylidae: Sphaerodactylus).</title>
        <authorList>
            <person name="Pinto B.J."/>
            <person name="Keating S.E."/>
            <person name="Gamble T."/>
        </authorList>
    </citation>
    <scope>NUCLEOTIDE SEQUENCE</scope>
    <source>
        <strain evidence="1">TG3544</strain>
    </source>
</reference>
<protein>
    <submittedName>
        <fullName evidence="1">Uncharacterized protein</fullName>
    </submittedName>
</protein>
<dbReference type="EMBL" id="CM037616">
    <property type="protein sequence ID" value="KAH7991726.1"/>
    <property type="molecule type" value="Genomic_DNA"/>
</dbReference>
<organism evidence="1 2">
    <name type="scientific">Sphaerodactylus townsendi</name>
    <dbReference type="NCBI Taxonomy" id="933632"/>
    <lineage>
        <taxon>Eukaryota</taxon>
        <taxon>Metazoa</taxon>
        <taxon>Chordata</taxon>
        <taxon>Craniata</taxon>
        <taxon>Vertebrata</taxon>
        <taxon>Euteleostomi</taxon>
        <taxon>Lepidosauria</taxon>
        <taxon>Squamata</taxon>
        <taxon>Bifurcata</taxon>
        <taxon>Gekkota</taxon>
        <taxon>Sphaerodactylidae</taxon>
        <taxon>Sphaerodactylus</taxon>
    </lineage>
</organism>
<evidence type="ECO:0000313" key="1">
    <source>
        <dbReference type="EMBL" id="KAH7991726.1"/>
    </source>
</evidence>
<dbReference type="Proteomes" id="UP000827872">
    <property type="component" value="Linkage Group LG03"/>
</dbReference>
<name>A0ACB8EGB4_9SAUR</name>
<comment type="caution">
    <text evidence="1">The sequence shown here is derived from an EMBL/GenBank/DDBJ whole genome shotgun (WGS) entry which is preliminary data.</text>
</comment>
<evidence type="ECO:0000313" key="2">
    <source>
        <dbReference type="Proteomes" id="UP000827872"/>
    </source>
</evidence>
<keyword evidence="2" id="KW-1185">Reference proteome</keyword>
<accession>A0ACB8EGB4</accession>
<sequence>MIKAQKETWVKELLAHKRKSKGKVAFKEWQEVRLLGSLGSHQFSFLEINHIMCPVQVADAQGPEEPDLLYHGCSEGSCYPATGNLLIGRSHSLSATSTCGLEEHQEYCIVSHLQDSEKCFTCDSRSPSLRESHRIENVIYLSGQDGEQTWWQSENGVEGSQHPPGPGS</sequence>
<proteinExistence type="predicted"/>